<dbReference type="AlphaFoldDB" id="A0A1V9ZDF7"/>
<evidence type="ECO:0000256" key="1">
    <source>
        <dbReference type="SAM" id="MobiDB-lite"/>
    </source>
</evidence>
<reference evidence="3 4" key="1">
    <citation type="journal article" date="2014" name="Genome Biol. Evol.">
        <title>The secreted proteins of Achlya hypogyna and Thraustotheca clavata identify the ancestral oomycete secretome and reveal gene acquisitions by horizontal gene transfer.</title>
        <authorList>
            <person name="Misner I."/>
            <person name="Blouin N."/>
            <person name="Leonard G."/>
            <person name="Richards T.A."/>
            <person name="Lane C.E."/>
        </authorList>
    </citation>
    <scope>NUCLEOTIDE SEQUENCE [LARGE SCALE GENOMIC DNA]</scope>
    <source>
        <strain evidence="3 4">ATCC 34112</strain>
    </source>
</reference>
<dbReference type="Proteomes" id="UP000243217">
    <property type="component" value="Unassembled WGS sequence"/>
</dbReference>
<feature type="region of interest" description="Disordered" evidence="1">
    <location>
        <begin position="74"/>
        <end position="116"/>
    </location>
</feature>
<organism evidence="3 4">
    <name type="scientific">Thraustotheca clavata</name>
    <dbReference type="NCBI Taxonomy" id="74557"/>
    <lineage>
        <taxon>Eukaryota</taxon>
        <taxon>Sar</taxon>
        <taxon>Stramenopiles</taxon>
        <taxon>Oomycota</taxon>
        <taxon>Saprolegniomycetes</taxon>
        <taxon>Saprolegniales</taxon>
        <taxon>Achlyaceae</taxon>
        <taxon>Thraustotheca</taxon>
    </lineage>
</organism>
<dbReference type="OrthoDB" id="164509at2759"/>
<protein>
    <submittedName>
        <fullName evidence="3">Uncharacterized protein</fullName>
    </submittedName>
</protein>
<evidence type="ECO:0000313" key="4">
    <source>
        <dbReference type="Proteomes" id="UP000243217"/>
    </source>
</evidence>
<feature type="transmembrane region" description="Helical" evidence="2">
    <location>
        <begin position="20"/>
        <end position="39"/>
    </location>
</feature>
<keyword evidence="4" id="KW-1185">Reference proteome</keyword>
<sequence length="183" mass="21176">MVDVAPSSGLEVREALPSILEFYGNLLLYCIFLGLLYLFSVRCAERFEENPPKERPVLSTDLMQEIEDEPLKEEKIMEIDTDDMLKGLKPDGTKNEKANPAPNKQTGPFPEELNPLTYQPEKDEKVSFVDLHNAMLNRYKQKYPDHGPNVANKATDDDYDEEMKELMAKHLPEEFRNRRKKNT</sequence>
<dbReference type="EMBL" id="JNBS01002003">
    <property type="protein sequence ID" value="OQR95941.1"/>
    <property type="molecule type" value="Genomic_DNA"/>
</dbReference>
<gene>
    <name evidence="3" type="ORF">THRCLA_07447</name>
</gene>
<keyword evidence="2" id="KW-0812">Transmembrane</keyword>
<keyword evidence="2" id="KW-0472">Membrane</keyword>
<feature type="compositionally biased region" description="Basic and acidic residues" evidence="1">
    <location>
        <begin position="74"/>
        <end position="97"/>
    </location>
</feature>
<evidence type="ECO:0000313" key="3">
    <source>
        <dbReference type="EMBL" id="OQR95941.1"/>
    </source>
</evidence>
<keyword evidence="2" id="KW-1133">Transmembrane helix</keyword>
<accession>A0A1V9ZDF7</accession>
<evidence type="ECO:0000256" key="2">
    <source>
        <dbReference type="SAM" id="Phobius"/>
    </source>
</evidence>
<proteinExistence type="predicted"/>
<name>A0A1V9ZDF7_9STRA</name>
<comment type="caution">
    <text evidence="3">The sequence shown here is derived from an EMBL/GenBank/DDBJ whole genome shotgun (WGS) entry which is preliminary data.</text>
</comment>